<evidence type="ECO:0000256" key="3">
    <source>
        <dbReference type="ARBA" id="ARBA00022989"/>
    </source>
</evidence>
<comment type="caution">
    <text evidence="8">The sequence shown here is derived from an EMBL/GenBank/DDBJ whole genome shotgun (WGS) entry which is preliminary data.</text>
</comment>
<feature type="region of interest" description="Disordered" evidence="5">
    <location>
        <begin position="1"/>
        <end position="28"/>
    </location>
</feature>
<feature type="compositionally biased region" description="Pro residues" evidence="5">
    <location>
        <begin position="1"/>
        <end position="23"/>
    </location>
</feature>
<gene>
    <name evidence="8" type="ORF">GCM10023196_053120</name>
</gene>
<evidence type="ECO:0000313" key="8">
    <source>
        <dbReference type="EMBL" id="GAA4629901.1"/>
    </source>
</evidence>
<feature type="domain" description="RDD" evidence="7">
    <location>
        <begin position="29"/>
        <end position="218"/>
    </location>
</feature>
<feature type="compositionally biased region" description="Basic and acidic residues" evidence="5">
    <location>
        <begin position="335"/>
        <end position="345"/>
    </location>
</feature>
<keyword evidence="3 6" id="KW-1133">Transmembrane helix</keyword>
<dbReference type="InterPro" id="IPR010432">
    <property type="entry name" value="RDD"/>
</dbReference>
<organism evidence="8 9">
    <name type="scientific">Actinoallomurus vinaceus</name>
    <dbReference type="NCBI Taxonomy" id="1080074"/>
    <lineage>
        <taxon>Bacteria</taxon>
        <taxon>Bacillati</taxon>
        <taxon>Actinomycetota</taxon>
        <taxon>Actinomycetes</taxon>
        <taxon>Streptosporangiales</taxon>
        <taxon>Thermomonosporaceae</taxon>
        <taxon>Actinoallomurus</taxon>
    </lineage>
</organism>
<dbReference type="RefSeq" id="WP_345433713.1">
    <property type="nucleotide sequence ID" value="NZ_BAABHK010000007.1"/>
</dbReference>
<evidence type="ECO:0000256" key="2">
    <source>
        <dbReference type="ARBA" id="ARBA00022692"/>
    </source>
</evidence>
<comment type="subcellular location">
    <subcellularLocation>
        <location evidence="1">Membrane</location>
        <topology evidence="1">Multi-pass membrane protein</topology>
    </subcellularLocation>
</comment>
<accession>A0ABP8UHG3</accession>
<evidence type="ECO:0000256" key="6">
    <source>
        <dbReference type="SAM" id="Phobius"/>
    </source>
</evidence>
<evidence type="ECO:0000313" key="9">
    <source>
        <dbReference type="Proteomes" id="UP001501442"/>
    </source>
</evidence>
<evidence type="ECO:0000256" key="1">
    <source>
        <dbReference type="ARBA" id="ARBA00004141"/>
    </source>
</evidence>
<keyword evidence="9" id="KW-1185">Reference proteome</keyword>
<evidence type="ECO:0000259" key="7">
    <source>
        <dbReference type="Pfam" id="PF06271"/>
    </source>
</evidence>
<name>A0ABP8UHG3_9ACTN</name>
<dbReference type="EMBL" id="BAABHK010000007">
    <property type="protein sequence ID" value="GAA4629901.1"/>
    <property type="molecule type" value="Genomic_DNA"/>
</dbReference>
<evidence type="ECO:0000256" key="4">
    <source>
        <dbReference type="ARBA" id="ARBA00023136"/>
    </source>
</evidence>
<feature type="compositionally biased region" description="Low complexity" evidence="5">
    <location>
        <begin position="352"/>
        <end position="366"/>
    </location>
</feature>
<dbReference type="Proteomes" id="UP001501442">
    <property type="component" value="Unassembled WGS sequence"/>
</dbReference>
<feature type="compositionally biased region" description="Basic and acidic residues" evidence="5">
    <location>
        <begin position="419"/>
        <end position="436"/>
    </location>
</feature>
<keyword evidence="2 6" id="KW-0812">Transmembrane</keyword>
<feature type="region of interest" description="Disordered" evidence="5">
    <location>
        <begin position="318"/>
        <end position="436"/>
    </location>
</feature>
<feature type="transmembrane region" description="Helical" evidence="6">
    <location>
        <begin position="183"/>
        <end position="205"/>
    </location>
</feature>
<protein>
    <recommendedName>
        <fullName evidence="7">RDD domain-containing protein</fullName>
    </recommendedName>
</protein>
<feature type="transmembrane region" description="Helical" evidence="6">
    <location>
        <begin position="159"/>
        <end position="177"/>
    </location>
</feature>
<evidence type="ECO:0000256" key="5">
    <source>
        <dbReference type="SAM" id="MobiDB-lite"/>
    </source>
</evidence>
<dbReference type="Pfam" id="PF06271">
    <property type="entry name" value="RDD"/>
    <property type="match status" value="1"/>
</dbReference>
<feature type="transmembrane region" description="Helical" evidence="6">
    <location>
        <begin position="43"/>
        <end position="60"/>
    </location>
</feature>
<sequence>MHGPPAVPPPSFPTPFPPEPQPPEGAGAAPRVRRLTAWGIDTGLLWGAAVLLAMLTWARLHGYVVNDLPRKALSATGGLLLSGGDVEKAATDFGTGVWATFVGDVEQAFVLLIAIQVLYQFAGHAWLGRTLGKAAMDLRVRAAVGDAAKAGKARAFRRALVTTTGGTGLYCLAWILLLESQFVLALATWMFSVGVFAANSLPALFGGRRRTLADLLAGTAVVRARTYERAVAAARQGADRAWGGAQTAGQVAWDGAQAAGQVARDGAQAAGQIAWDGAQAASQVAWDGAQAAGQVARDAAREQAARIAQSDHVRRVVESERAQRVQGMGRRLGGRIKDAYRERATGRSPQEASPLPDASPAPARQEAPPPPDPIAPARQEAPQPPDPGPTPALPPPRPRFDPLQGSYGQETPYVPPRRTPPEQEHRPDRHEPPMTP</sequence>
<proteinExistence type="predicted"/>
<feature type="compositionally biased region" description="Pro residues" evidence="5">
    <location>
        <begin position="382"/>
        <end position="397"/>
    </location>
</feature>
<keyword evidence="4 6" id="KW-0472">Membrane</keyword>
<reference evidence="9" key="1">
    <citation type="journal article" date="2019" name="Int. J. Syst. Evol. Microbiol.">
        <title>The Global Catalogue of Microorganisms (GCM) 10K type strain sequencing project: providing services to taxonomists for standard genome sequencing and annotation.</title>
        <authorList>
            <consortium name="The Broad Institute Genomics Platform"/>
            <consortium name="The Broad Institute Genome Sequencing Center for Infectious Disease"/>
            <person name="Wu L."/>
            <person name="Ma J."/>
        </authorList>
    </citation>
    <scope>NUCLEOTIDE SEQUENCE [LARGE SCALE GENOMIC DNA]</scope>
    <source>
        <strain evidence="9">JCM 17939</strain>
    </source>
</reference>